<dbReference type="InterPro" id="IPR041685">
    <property type="entry name" value="AAA_GajA/Old/RecF-like"/>
</dbReference>
<protein>
    <submittedName>
        <fullName evidence="2">AAA family ATPase</fullName>
    </submittedName>
</protein>
<accession>A0A5M6DJS2</accession>
<reference evidence="2 3" key="1">
    <citation type="submission" date="2019-09" db="EMBL/GenBank/DDBJ databases">
        <title>Genome sequence and assembly of Adhaeribacter sp.</title>
        <authorList>
            <person name="Chhetri G."/>
        </authorList>
    </citation>
    <scope>NUCLEOTIDE SEQUENCE [LARGE SCALE GENOMIC DNA]</scope>
    <source>
        <strain evidence="2 3">DK36</strain>
    </source>
</reference>
<gene>
    <name evidence="2" type="ORF">F0145_07555</name>
</gene>
<dbReference type="Pfam" id="PF13175">
    <property type="entry name" value="AAA_15"/>
    <property type="match status" value="1"/>
</dbReference>
<sequence length="396" mass="45527">MKINQIEISNYRSCIDTKFELATNLTALIGINGVGKSSILYSLQLFSKSDRNRRFFVNEGKEELLNTQINLQITIDERVVLVRSSFFYETDERNLDEVFYTEVKYRFLGEKSKKWQLIDSEIFEVVEYIKRKPLIILPKQFQSETSKFSINLVKTLSSISYYSATQFSDPSKCPISIELEDYRINPKLRASKNHQMFIYDLYRAQNSKESTFELFLNTVGANGLELIESIDFHVHEIPSSSYKVRTGGKIQKIESTKKIIVPSIEIDGLKLSPNQLSEGTFKTLALVFYILNDKNEILLIEEPEVSVHHGLLNSIIELIKQQSKFKQIIVSTHSDYVLDMLSPENILLVRKKGVSGTKAQSLTKALSKNDYEALKNYLQTRGNLGEYWKEGGFESE</sequence>
<dbReference type="Gene3D" id="3.40.50.300">
    <property type="entry name" value="P-loop containing nucleotide triphosphate hydrolases"/>
    <property type="match status" value="1"/>
</dbReference>
<dbReference type="RefSeq" id="WP_150087712.1">
    <property type="nucleotide sequence ID" value="NZ_VWSF01000004.1"/>
</dbReference>
<dbReference type="InterPro" id="IPR051396">
    <property type="entry name" value="Bact_Antivir_Def_Nuclease"/>
</dbReference>
<dbReference type="PANTHER" id="PTHR43581:SF4">
    <property type="entry name" value="ATP_GTP PHOSPHATASE"/>
    <property type="match status" value="1"/>
</dbReference>
<proteinExistence type="predicted"/>
<dbReference type="SUPFAM" id="SSF52540">
    <property type="entry name" value="P-loop containing nucleoside triphosphate hydrolases"/>
    <property type="match status" value="1"/>
</dbReference>
<name>A0A5M6DJS2_9BACT</name>
<organism evidence="2 3">
    <name type="scientific">Adhaeribacter rhizoryzae</name>
    <dbReference type="NCBI Taxonomy" id="2607907"/>
    <lineage>
        <taxon>Bacteria</taxon>
        <taxon>Pseudomonadati</taxon>
        <taxon>Bacteroidota</taxon>
        <taxon>Cytophagia</taxon>
        <taxon>Cytophagales</taxon>
        <taxon>Hymenobacteraceae</taxon>
        <taxon>Adhaeribacter</taxon>
    </lineage>
</organism>
<dbReference type="PANTHER" id="PTHR43581">
    <property type="entry name" value="ATP/GTP PHOSPHATASE"/>
    <property type="match status" value="1"/>
</dbReference>
<feature type="domain" description="Endonuclease GajA/Old nuclease/RecF-like AAA" evidence="1">
    <location>
        <begin position="1"/>
        <end position="337"/>
    </location>
</feature>
<dbReference type="InterPro" id="IPR027417">
    <property type="entry name" value="P-loop_NTPase"/>
</dbReference>
<dbReference type="InterPro" id="IPR014555">
    <property type="entry name" value="RecF-like"/>
</dbReference>
<dbReference type="AlphaFoldDB" id="A0A5M6DJS2"/>
<keyword evidence="3" id="KW-1185">Reference proteome</keyword>
<evidence type="ECO:0000313" key="2">
    <source>
        <dbReference type="EMBL" id="KAA5547794.1"/>
    </source>
</evidence>
<evidence type="ECO:0000313" key="3">
    <source>
        <dbReference type="Proteomes" id="UP000323426"/>
    </source>
</evidence>
<dbReference type="EMBL" id="VWSF01000004">
    <property type="protein sequence ID" value="KAA5547794.1"/>
    <property type="molecule type" value="Genomic_DNA"/>
</dbReference>
<dbReference type="PIRSF" id="PIRSF029347">
    <property type="entry name" value="RecF"/>
    <property type="match status" value="1"/>
</dbReference>
<evidence type="ECO:0000259" key="1">
    <source>
        <dbReference type="Pfam" id="PF13175"/>
    </source>
</evidence>
<dbReference type="Proteomes" id="UP000323426">
    <property type="component" value="Unassembled WGS sequence"/>
</dbReference>
<comment type="caution">
    <text evidence="2">The sequence shown here is derived from an EMBL/GenBank/DDBJ whole genome shotgun (WGS) entry which is preliminary data.</text>
</comment>